<organism evidence="6 7">
    <name type="scientific">Solimonas aquatica</name>
    <dbReference type="NCBI Taxonomy" id="489703"/>
    <lineage>
        <taxon>Bacteria</taxon>
        <taxon>Pseudomonadati</taxon>
        <taxon>Pseudomonadota</taxon>
        <taxon>Gammaproteobacteria</taxon>
        <taxon>Nevskiales</taxon>
        <taxon>Nevskiaceae</taxon>
        <taxon>Solimonas</taxon>
    </lineage>
</organism>
<dbReference type="SUPFAM" id="SSF64397">
    <property type="entry name" value="Hsp33 domain"/>
    <property type="match status" value="1"/>
</dbReference>
<dbReference type="EMBL" id="FOFS01000002">
    <property type="protein sequence ID" value="SEP93857.1"/>
    <property type="molecule type" value="Genomic_DNA"/>
</dbReference>
<dbReference type="InterPro" id="IPR016153">
    <property type="entry name" value="Heat_shock_Hsp33_N"/>
</dbReference>
<dbReference type="Gene3D" id="3.55.30.10">
    <property type="entry name" value="Hsp33 domain"/>
    <property type="match status" value="1"/>
</dbReference>
<keyword evidence="4" id="KW-0143">Chaperone</keyword>
<dbReference type="Gene3D" id="3.90.1280.10">
    <property type="entry name" value="HSP33 redox switch-like"/>
    <property type="match status" value="1"/>
</dbReference>
<dbReference type="Pfam" id="PF01430">
    <property type="entry name" value="HSP33"/>
    <property type="match status" value="1"/>
</dbReference>
<keyword evidence="2" id="KW-0862">Zinc</keyword>
<sequence length="295" mass="32418">MSNRLTEFLFPELGARGALIEFDQGIEHMLGSRPYPADVQRVLAQALAAMPLLAAHTKLEGRISLQFQHAQGALQMLVTQIEGGLHGQSLRVRGMAKCRENAAGDFQSLLQGGQLGLLLEPEGSGQNYQALVAIEGASLAAALEHYFNQSEQLPTLLRLAYDGTQIRGLMLQRLPLGEKNSSEQNWEHLQALFNTLAEPELAATPGLTILHRLFHAEALRVFDAVPVQLACRCSREGIATMLLSLGEAELQDHLQEHGQFDVTCEFCGRQYLFTGEDVNALLLSAQMQPSNQTRH</sequence>
<dbReference type="RefSeq" id="WP_177188828.1">
    <property type="nucleotide sequence ID" value="NZ_FOFS01000002.1"/>
</dbReference>
<dbReference type="Gene3D" id="1.10.287.480">
    <property type="entry name" value="helix hairpin bin"/>
    <property type="match status" value="1"/>
</dbReference>
<dbReference type="GO" id="GO:0005737">
    <property type="term" value="C:cytoplasm"/>
    <property type="evidence" value="ECO:0007669"/>
    <property type="project" value="InterPro"/>
</dbReference>
<evidence type="ECO:0000256" key="4">
    <source>
        <dbReference type="ARBA" id="ARBA00023186"/>
    </source>
</evidence>
<name>A0A1H9BYN2_9GAMM</name>
<dbReference type="SUPFAM" id="SSF118352">
    <property type="entry name" value="HSP33 redox switch-like"/>
    <property type="match status" value="1"/>
</dbReference>
<dbReference type="PIRSF" id="PIRSF005261">
    <property type="entry name" value="Heat_shock_Hsp33"/>
    <property type="match status" value="1"/>
</dbReference>
<dbReference type="InterPro" id="IPR023212">
    <property type="entry name" value="Hsp33_helix_hairpin_bin_dom_sf"/>
</dbReference>
<evidence type="ECO:0000256" key="1">
    <source>
        <dbReference type="ARBA" id="ARBA00022490"/>
    </source>
</evidence>
<dbReference type="GO" id="GO:0042026">
    <property type="term" value="P:protein refolding"/>
    <property type="evidence" value="ECO:0007669"/>
    <property type="project" value="TreeGrafter"/>
</dbReference>
<dbReference type="PANTHER" id="PTHR30111:SF1">
    <property type="entry name" value="33 KDA CHAPERONIN"/>
    <property type="match status" value="1"/>
</dbReference>
<dbReference type="InterPro" id="IPR016154">
    <property type="entry name" value="Heat_shock_Hsp33_C"/>
</dbReference>
<evidence type="ECO:0000313" key="7">
    <source>
        <dbReference type="Proteomes" id="UP000199233"/>
    </source>
</evidence>
<dbReference type="STRING" id="489703.SAMN04488038_102276"/>
<keyword evidence="3" id="KW-1015">Disulfide bond</keyword>
<dbReference type="GO" id="GO:0044183">
    <property type="term" value="F:protein folding chaperone"/>
    <property type="evidence" value="ECO:0007669"/>
    <property type="project" value="TreeGrafter"/>
</dbReference>
<dbReference type="InterPro" id="IPR000397">
    <property type="entry name" value="Heat_shock_Hsp33"/>
</dbReference>
<protein>
    <submittedName>
        <fullName evidence="6">Molecular chaperone Hsp33</fullName>
    </submittedName>
</protein>
<keyword evidence="7" id="KW-1185">Reference proteome</keyword>
<evidence type="ECO:0000256" key="3">
    <source>
        <dbReference type="ARBA" id="ARBA00023157"/>
    </source>
</evidence>
<dbReference type="Proteomes" id="UP000199233">
    <property type="component" value="Unassembled WGS sequence"/>
</dbReference>
<dbReference type="GO" id="GO:0051082">
    <property type="term" value="F:unfolded protein binding"/>
    <property type="evidence" value="ECO:0007669"/>
    <property type="project" value="InterPro"/>
</dbReference>
<evidence type="ECO:0000256" key="2">
    <source>
        <dbReference type="ARBA" id="ARBA00022833"/>
    </source>
</evidence>
<evidence type="ECO:0000313" key="6">
    <source>
        <dbReference type="EMBL" id="SEP93857.1"/>
    </source>
</evidence>
<dbReference type="PANTHER" id="PTHR30111">
    <property type="entry name" value="33 KDA CHAPERONIN"/>
    <property type="match status" value="1"/>
</dbReference>
<keyword evidence="5" id="KW-0676">Redox-active center</keyword>
<proteinExistence type="predicted"/>
<keyword evidence="1" id="KW-0963">Cytoplasm</keyword>
<dbReference type="AlphaFoldDB" id="A0A1H9BYN2"/>
<accession>A0A1H9BYN2</accession>
<reference evidence="6 7" key="1">
    <citation type="submission" date="2016-10" db="EMBL/GenBank/DDBJ databases">
        <authorList>
            <person name="de Groot N.N."/>
        </authorList>
    </citation>
    <scope>NUCLEOTIDE SEQUENCE [LARGE SCALE GENOMIC DNA]</scope>
    <source>
        <strain evidence="6 7">DSM 25927</strain>
    </source>
</reference>
<evidence type="ECO:0000256" key="5">
    <source>
        <dbReference type="ARBA" id="ARBA00023284"/>
    </source>
</evidence>
<gene>
    <name evidence="6" type="ORF">SAMN04488038_102276</name>
</gene>